<keyword evidence="1" id="KW-1133">Transmembrane helix</keyword>
<dbReference type="PANTHER" id="PTHR13281">
    <property type="entry name" value="TRANSMEMBRANE PROTEIN 70, MITOCHONDRIAL"/>
    <property type="match status" value="1"/>
</dbReference>
<dbReference type="InterPro" id="IPR009724">
    <property type="entry name" value="TMEM70"/>
</dbReference>
<evidence type="ECO:0000313" key="2">
    <source>
        <dbReference type="EMBL" id="KAK9667443.1"/>
    </source>
</evidence>
<proteinExistence type="predicted"/>
<name>A0ABR2VJT2_9FUNG</name>
<evidence type="ECO:0000313" key="3">
    <source>
        <dbReference type="Proteomes" id="UP001479436"/>
    </source>
</evidence>
<organism evidence="2 3">
    <name type="scientific">Basidiobolus ranarum</name>
    <dbReference type="NCBI Taxonomy" id="34480"/>
    <lineage>
        <taxon>Eukaryota</taxon>
        <taxon>Fungi</taxon>
        <taxon>Fungi incertae sedis</taxon>
        <taxon>Zoopagomycota</taxon>
        <taxon>Entomophthoromycotina</taxon>
        <taxon>Basidiobolomycetes</taxon>
        <taxon>Basidiobolales</taxon>
        <taxon>Basidiobolaceae</taxon>
        <taxon>Basidiobolus</taxon>
    </lineage>
</organism>
<feature type="transmembrane region" description="Helical" evidence="1">
    <location>
        <begin position="62"/>
        <end position="83"/>
    </location>
</feature>
<gene>
    <name evidence="2" type="ORF">K7432_017860</name>
</gene>
<evidence type="ECO:0000256" key="1">
    <source>
        <dbReference type="SAM" id="Phobius"/>
    </source>
</evidence>
<keyword evidence="1" id="KW-0472">Membrane</keyword>
<keyword evidence="3" id="KW-1185">Reference proteome</keyword>
<dbReference type="EMBL" id="JASJQH010011392">
    <property type="protein sequence ID" value="KAK9667443.1"/>
    <property type="molecule type" value="Genomic_DNA"/>
</dbReference>
<protein>
    <recommendedName>
        <fullName evidence="4">Transmembrane protein 186</fullName>
    </recommendedName>
</protein>
<sequence length="257" mass="28022">MSVYQLVGRNGLRVLAPHSTIRVSALKSLSLGSRIHFYSTKNSQEENERQLYVGPLANTAKYLKVFSVSSLALTFAVCPAVYLIDAPISFGMRSILVGAAIATSTISTGLVHWCLSPYVTKITVSEEHNGEHIIQEVLSDANPLKTSATVITPSTELTLYTYKFFGGIRSSQVKVGDLEPSTRPFTSWGIKKDKLSQYSNIANPPKPTFYVHPNLMDTEEMKSISKLIAGQTETGSKRDIALKAAAEAVANRKIPAN</sequence>
<keyword evidence="1" id="KW-0812">Transmembrane</keyword>
<reference evidence="2 3" key="1">
    <citation type="submission" date="2023-04" db="EMBL/GenBank/DDBJ databases">
        <title>Genome of Basidiobolus ranarum AG-B5.</title>
        <authorList>
            <person name="Stajich J.E."/>
            <person name="Carter-House D."/>
            <person name="Gryganskyi A."/>
        </authorList>
    </citation>
    <scope>NUCLEOTIDE SEQUENCE [LARGE SCALE GENOMIC DNA]</scope>
    <source>
        <strain evidence="2 3">AG-B5</strain>
    </source>
</reference>
<evidence type="ECO:0008006" key="4">
    <source>
        <dbReference type="Google" id="ProtNLM"/>
    </source>
</evidence>
<accession>A0ABR2VJT2</accession>
<feature type="transmembrane region" description="Helical" evidence="1">
    <location>
        <begin position="95"/>
        <end position="113"/>
    </location>
</feature>
<dbReference type="Proteomes" id="UP001479436">
    <property type="component" value="Unassembled WGS sequence"/>
</dbReference>
<comment type="caution">
    <text evidence="2">The sequence shown here is derived from an EMBL/GenBank/DDBJ whole genome shotgun (WGS) entry which is preliminary data.</text>
</comment>
<dbReference type="PANTHER" id="PTHR13281:SF0">
    <property type="entry name" value="TRANSMEMBRANE PROTEIN 70, MITOCHONDRIAL"/>
    <property type="match status" value="1"/>
</dbReference>